<dbReference type="PROSITE" id="PS00086">
    <property type="entry name" value="CYTOCHROME_P450"/>
    <property type="match status" value="1"/>
</dbReference>
<protein>
    <submittedName>
        <fullName evidence="10">Cytochrome P450</fullName>
    </submittedName>
</protein>
<evidence type="ECO:0000256" key="6">
    <source>
        <dbReference type="ARBA" id="ARBA00023033"/>
    </source>
</evidence>
<dbReference type="SUPFAM" id="SSF48264">
    <property type="entry name" value="Cytochrome P450"/>
    <property type="match status" value="1"/>
</dbReference>
<dbReference type="Gene3D" id="1.10.630.10">
    <property type="entry name" value="Cytochrome P450"/>
    <property type="match status" value="1"/>
</dbReference>
<keyword evidence="5 7" id="KW-0408">Iron</keyword>
<evidence type="ECO:0000256" key="2">
    <source>
        <dbReference type="ARBA" id="ARBA00010617"/>
    </source>
</evidence>
<dbReference type="InterPro" id="IPR001128">
    <property type="entry name" value="Cyt_P450"/>
</dbReference>
<evidence type="ECO:0000256" key="4">
    <source>
        <dbReference type="ARBA" id="ARBA00023002"/>
    </source>
</evidence>
<dbReference type="PRINTS" id="PR00463">
    <property type="entry name" value="EP450I"/>
</dbReference>
<evidence type="ECO:0000256" key="5">
    <source>
        <dbReference type="ARBA" id="ARBA00023004"/>
    </source>
</evidence>
<dbReference type="GO" id="GO:0020037">
    <property type="term" value="F:heme binding"/>
    <property type="evidence" value="ECO:0007669"/>
    <property type="project" value="InterPro"/>
</dbReference>
<dbReference type="WBParaSite" id="PgR020_g037_t01">
    <property type="protein sequence ID" value="PgR020_g037_t01"/>
    <property type="gene ID" value="PgR020_g037"/>
</dbReference>
<keyword evidence="9" id="KW-1185">Reference proteome</keyword>
<dbReference type="GO" id="GO:0016705">
    <property type="term" value="F:oxidoreductase activity, acting on paired donors, with incorporation or reduction of molecular oxygen"/>
    <property type="evidence" value="ECO:0007669"/>
    <property type="project" value="InterPro"/>
</dbReference>
<reference evidence="10" key="1">
    <citation type="submission" date="2022-11" db="UniProtKB">
        <authorList>
            <consortium name="WormBaseParasite"/>
        </authorList>
    </citation>
    <scope>IDENTIFICATION</scope>
</reference>
<sequence length="493" mass="56447">MILPALVILSCLILYILSYYKNVSRYPKGPLPLPLIGNLHQIEIYKTHLYLERLSKIYGPVFTVFLPKPTVVITDFDAVKEALLKKGSDFAGRPVGYPDVAFQSFKNGGIIFSQGENWMEQRRTSLHILRDLGLGKNVVEQQVLRSVDEFLHQLEAEADKDHVDFRWPIQLCVANVITEILFGYHHDYNNCEEFKRIAEIVRNVVGGVRSHKMIYFAQQFPIIAKIPFVSRFGAGQIMTEAEKVKLYVRSEVDKHIREYDSNSQAETFVHGYLSEMARVGRRLSYEQLIDIAVDFFLAGMETTTTTLRWGVLLMVAYNDVQEKMREEIFSIVGREREVRMADKPNMPYCSAVIMEVQRFANILPFNVLHRTLRDTTVADKQIPNDTLVLAQISTVLSSSPAFEEPSIFQPMRFLHEDGKTFRKDTKEHFIPFGIGKRQCAGEPLAVVELFLIFTNLLRKYRLEVPPDGELPDLDPLPAALSLPRNYNAKIVSL</sequence>
<proteinExistence type="inferred from homology"/>
<dbReference type="AlphaFoldDB" id="A0A915AZZ7"/>
<dbReference type="InterPro" id="IPR036396">
    <property type="entry name" value="Cyt_P450_sf"/>
</dbReference>
<evidence type="ECO:0000256" key="1">
    <source>
        <dbReference type="ARBA" id="ARBA00001971"/>
    </source>
</evidence>
<comment type="cofactor">
    <cofactor evidence="1 7">
        <name>heme</name>
        <dbReference type="ChEBI" id="CHEBI:30413"/>
    </cofactor>
</comment>
<dbReference type="PANTHER" id="PTHR24284:SF1">
    <property type="entry name" value="CYTOCHROME P450 FAMILY"/>
    <property type="match status" value="1"/>
</dbReference>
<dbReference type="GO" id="GO:0005506">
    <property type="term" value="F:iron ion binding"/>
    <property type="evidence" value="ECO:0007669"/>
    <property type="project" value="InterPro"/>
</dbReference>
<name>A0A915AZZ7_PARUN</name>
<dbReference type="PANTHER" id="PTHR24284">
    <property type="entry name" value="CYTOCHROME P450 FAMILY"/>
    <property type="match status" value="1"/>
</dbReference>
<keyword evidence="6 8" id="KW-0503">Monooxygenase</keyword>
<feature type="binding site" description="axial binding residue" evidence="7">
    <location>
        <position position="439"/>
    </location>
    <ligand>
        <name>heme</name>
        <dbReference type="ChEBI" id="CHEBI:30413"/>
    </ligand>
    <ligandPart>
        <name>Fe</name>
        <dbReference type="ChEBI" id="CHEBI:18248"/>
    </ligandPart>
</feature>
<dbReference type="PRINTS" id="PR00385">
    <property type="entry name" value="P450"/>
</dbReference>
<keyword evidence="4 8" id="KW-0560">Oxidoreductase</keyword>
<dbReference type="FunFam" id="1.10.630.10:FF:000036">
    <property type="entry name" value="CYtochrome P450 family"/>
    <property type="match status" value="1"/>
</dbReference>
<organism evidence="9 10">
    <name type="scientific">Parascaris univalens</name>
    <name type="common">Nematode worm</name>
    <dbReference type="NCBI Taxonomy" id="6257"/>
    <lineage>
        <taxon>Eukaryota</taxon>
        <taxon>Metazoa</taxon>
        <taxon>Ecdysozoa</taxon>
        <taxon>Nematoda</taxon>
        <taxon>Chromadorea</taxon>
        <taxon>Rhabditida</taxon>
        <taxon>Spirurina</taxon>
        <taxon>Ascaridomorpha</taxon>
        <taxon>Ascaridoidea</taxon>
        <taxon>Ascarididae</taxon>
        <taxon>Parascaris</taxon>
    </lineage>
</organism>
<evidence type="ECO:0000256" key="7">
    <source>
        <dbReference type="PIRSR" id="PIRSR602401-1"/>
    </source>
</evidence>
<comment type="similarity">
    <text evidence="2 8">Belongs to the cytochrome P450 family.</text>
</comment>
<dbReference type="Proteomes" id="UP000887569">
    <property type="component" value="Unplaced"/>
</dbReference>
<keyword evidence="3 7" id="KW-0479">Metal-binding</keyword>
<evidence type="ECO:0000313" key="9">
    <source>
        <dbReference type="Proteomes" id="UP000887569"/>
    </source>
</evidence>
<evidence type="ECO:0000313" key="10">
    <source>
        <dbReference type="WBParaSite" id="PgR020_g037_t01"/>
    </source>
</evidence>
<evidence type="ECO:0000256" key="3">
    <source>
        <dbReference type="ARBA" id="ARBA00022723"/>
    </source>
</evidence>
<dbReference type="GO" id="GO:0004497">
    <property type="term" value="F:monooxygenase activity"/>
    <property type="evidence" value="ECO:0007669"/>
    <property type="project" value="UniProtKB-KW"/>
</dbReference>
<evidence type="ECO:0000256" key="8">
    <source>
        <dbReference type="RuleBase" id="RU000461"/>
    </source>
</evidence>
<accession>A0A915AZZ7</accession>
<keyword evidence="7 8" id="KW-0349">Heme</keyword>
<dbReference type="InterPro" id="IPR002401">
    <property type="entry name" value="Cyt_P450_E_grp-I"/>
</dbReference>
<dbReference type="InterPro" id="IPR017972">
    <property type="entry name" value="Cyt_P450_CS"/>
</dbReference>
<dbReference type="Pfam" id="PF00067">
    <property type="entry name" value="p450"/>
    <property type="match status" value="1"/>
</dbReference>